<organism evidence="7 8">
    <name type="scientific">Cotesia glomerata</name>
    <name type="common">Lepidopteran parasitic wasp</name>
    <name type="synonym">Apanteles glomeratus</name>
    <dbReference type="NCBI Taxonomy" id="32391"/>
    <lineage>
        <taxon>Eukaryota</taxon>
        <taxon>Metazoa</taxon>
        <taxon>Ecdysozoa</taxon>
        <taxon>Arthropoda</taxon>
        <taxon>Hexapoda</taxon>
        <taxon>Insecta</taxon>
        <taxon>Pterygota</taxon>
        <taxon>Neoptera</taxon>
        <taxon>Endopterygota</taxon>
        <taxon>Hymenoptera</taxon>
        <taxon>Apocrita</taxon>
        <taxon>Ichneumonoidea</taxon>
        <taxon>Braconidae</taxon>
        <taxon>Microgastrinae</taxon>
        <taxon>Cotesia</taxon>
    </lineage>
</organism>
<dbReference type="GO" id="GO:0005576">
    <property type="term" value="C:extracellular region"/>
    <property type="evidence" value="ECO:0007669"/>
    <property type="project" value="InterPro"/>
</dbReference>
<name>A0AAV7J2Y7_COTGL</name>
<dbReference type="Gene3D" id="2.170.140.10">
    <property type="entry name" value="Chitin binding domain"/>
    <property type="match status" value="2"/>
</dbReference>
<sequence length="162" mass="18373">MDVTVNEITEFVEMRPVLSIVRPSSLYAVFTCPKKDGQYEDPVQCDKYYDCEDGIATEKLCPDGLVFDPLNRKINKCDQPFNVDCGDRTELQPPQPNKKCPRKNGFFPHPDNSICDVFYNCIDGESVEITCTTGLHFDEYSGICVWPDSANRQETSELVKSL</sequence>
<dbReference type="SUPFAM" id="SSF57625">
    <property type="entry name" value="Invertebrate chitin-binding proteins"/>
    <property type="match status" value="2"/>
</dbReference>
<evidence type="ECO:0000259" key="6">
    <source>
        <dbReference type="PROSITE" id="PS50940"/>
    </source>
</evidence>
<evidence type="ECO:0000256" key="1">
    <source>
        <dbReference type="ARBA" id="ARBA00022669"/>
    </source>
</evidence>
<keyword evidence="1" id="KW-0147">Chitin-binding</keyword>
<proteinExistence type="predicted"/>
<keyword evidence="8" id="KW-1185">Reference proteome</keyword>
<protein>
    <recommendedName>
        <fullName evidence="6">Chitin-binding type-2 domain-containing protein</fullName>
    </recommendedName>
</protein>
<dbReference type="InterPro" id="IPR051940">
    <property type="entry name" value="Chitin_bind-dev_reg"/>
</dbReference>
<evidence type="ECO:0000313" key="8">
    <source>
        <dbReference type="Proteomes" id="UP000826195"/>
    </source>
</evidence>
<keyword evidence="5" id="KW-0325">Glycoprotein</keyword>
<dbReference type="PROSITE" id="PS50940">
    <property type="entry name" value="CHIT_BIND_II"/>
    <property type="match status" value="2"/>
</dbReference>
<feature type="domain" description="Chitin-binding type-2" evidence="6">
    <location>
        <begin position="97"/>
        <end position="154"/>
    </location>
</feature>
<evidence type="ECO:0000256" key="4">
    <source>
        <dbReference type="ARBA" id="ARBA00023157"/>
    </source>
</evidence>
<dbReference type="Pfam" id="PF01607">
    <property type="entry name" value="CBM_14"/>
    <property type="match status" value="2"/>
</dbReference>
<evidence type="ECO:0000256" key="3">
    <source>
        <dbReference type="ARBA" id="ARBA00022737"/>
    </source>
</evidence>
<dbReference type="PANTHER" id="PTHR23301">
    <property type="entry name" value="CHITIN BINDING PERITROPHIN-A"/>
    <property type="match status" value="1"/>
</dbReference>
<dbReference type="InterPro" id="IPR036508">
    <property type="entry name" value="Chitin-bd_dom_sf"/>
</dbReference>
<accession>A0AAV7J2Y7</accession>
<keyword evidence="2" id="KW-0732">Signal</keyword>
<feature type="domain" description="Chitin-binding type-2" evidence="6">
    <location>
        <begin position="29"/>
        <end position="87"/>
    </location>
</feature>
<keyword evidence="4" id="KW-1015">Disulfide bond</keyword>
<comment type="caution">
    <text evidence="7">The sequence shown here is derived from an EMBL/GenBank/DDBJ whole genome shotgun (WGS) entry which is preliminary data.</text>
</comment>
<evidence type="ECO:0000313" key="7">
    <source>
        <dbReference type="EMBL" id="KAH0563674.1"/>
    </source>
</evidence>
<evidence type="ECO:0000256" key="5">
    <source>
        <dbReference type="ARBA" id="ARBA00023180"/>
    </source>
</evidence>
<dbReference type="PANTHER" id="PTHR23301:SF0">
    <property type="entry name" value="CHITIN-BINDING TYPE-2 DOMAIN-CONTAINING PROTEIN-RELATED"/>
    <property type="match status" value="1"/>
</dbReference>
<evidence type="ECO:0000256" key="2">
    <source>
        <dbReference type="ARBA" id="ARBA00022729"/>
    </source>
</evidence>
<dbReference type="AlphaFoldDB" id="A0AAV7J2Y7"/>
<dbReference type="Proteomes" id="UP000826195">
    <property type="component" value="Unassembled WGS sequence"/>
</dbReference>
<dbReference type="GO" id="GO:0008061">
    <property type="term" value="F:chitin binding"/>
    <property type="evidence" value="ECO:0007669"/>
    <property type="project" value="UniProtKB-KW"/>
</dbReference>
<keyword evidence="3" id="KW-0677">Repeat</keyword>
<dbReference type="SMART" id="SM00494">
    <property type="entry name" value="ChtBD2"/>
    <property type="match status" value="2"/>
</dbReference>
<dbReference type="InterPro" id="IPR002557">
    <property type="entry name" value="Chitin-bd_dom"/>
</dbReference>
<dbReference type="EMBL" id="JAHXZJ010000002">
    <property type="protein sequence ID" value="KAH0563674.1"/>
    <property type="molecule type" value="Genomic_DNA"/>
</dbReference>
<reference evidence="7 8" key="1">
    <citation type="journal article" date="2021" name="J. Hered.">
        <title>A chromosome-level genome assembly of the parasitoid wasp, Cotesia glomerata (Hymenoptera: Braconidae).</title>
        <authorList>
            <person name="Pinto B.J."/>
            <person name="Weis J.J."/>
            <person name="Gamble T."/>
            <person name="Ode P.J."/>
            <person name="Paul R."/>
            <person name="Zaspel J.M."/>
        </authorList>
    </citation>
    <scope>NUCLEOTIDE SEQUENCE [LARGE SCALE GENOMIC DNA]</scope>
    <source>
        <strain evidence="7">CgM1</strain>
    </source>
</reference>
<gene>
    <name evidence="7" type="ORF">KQX54_004341</name>
</gene>